<sequence>MTTDNDKKYELKLDKTKQILFAKAFGSFGPSDADGFVHDYTIILKPVNAKEYELQFDCKELKVSGKDTKSGVDMTNMLKGCLEMYKKEGFKTIIFDCTKNIVLKMQLQRLCKEAGLSTATVK</sequence>
<dbReference type="RefSeq" id="WP_071612540.1">
    <property type="nucleotide sequence ID" value="NZ_CP015756.1"/>
</dbReference>
<dbReference type="OrthoDB" id="2867965at2"/>
<protein>
    <submittedName>
        <fullName evidence="1">Uncharacterized protein</fullName>
    </submittedName>
</protein>
<dbReference type="AlphaFoldDB" id="A0A1J0GFV7"/>
<dbReference type="EMBL" id="CP015756">
    <property type="protein sequence ID" value="APC40249.1"/>
    <property type="molecule type" value="Genomic_DNA"/>
</dbReference>
<accession>A0A1J0GFV7</accession>
<name>A0A1J0GFV7_9CLOT</name>
<dbReference type="KEGG" id="ceu:A7L45_09305"/>
<keyword evidence="2" id="KW-1185">Reference proteome</keyword>
<dbReference type="Proteomes" id="UP000182569">
    <property type="component" value="Chromosome"/>
</dbReference>
<evidence type="ECO:0000313" key="1">
    <source>
        <dbReference type="EMBL" id="APC40249.1"/>
    </source>
</evidence>
<evidence type="ECO:0000313" key="2">
    <source>
        <dbReference type="Proteomes" id="UP000182569"/>
    </source>
</evidence>
<organism evidence="1 2">
    <name type="scientific">Clostridium estertheticum subsp. estertheticum</name>
    <dbReference type="NCBI Taxonomy" id="1552"/>
    <lineage>
        <taxon>Bacteria</taxon>
        <taxon>Bacillati</taxon>
        <taxon>Bacillota</taxon>
        <taxon>Clostridia</taxon>
        <taxon>Eubacteriales</taxon>
        <taxon>Clostridiaceae</taxon>
        <taxon>Clostridium</taxon>
    </lineage>
</organism>
<reference evidence="2" key="1">
    <citation type="journal article" date="2016" name="Front. Microbiol.">
        <title>Complete Genome Sequence of Clostridium estertheticum DSM 8809, a Microbe Identified in Spoiled Vacuum Packed Beef.</title>
        <authorList>
            <person name="Yu Z."/>
            <person name="Gunn L."/>
            <person name="Brennan E."/>
            <person name="Reid R."/>
            <person name="Wall P.G."/>
            <person name="Gaora O.P."/>
            <person name="Hurley D."/>
            <person name="Bolton D."/>
            <person name="Fanning S."/>
        </authorList>
    </citation>
    <scope>NUCLEOTIDE SEQUENCE [LARGE SCALE GENOMIC DNA]</scope>
    <source>
        <strain evidence="2">DSM 8809</strain>
    </source>
</reference>
<proteinExistence type="predicted"/>
<gene>
    <name evidence="1" type="ORF">A7L45_09305</name>
</gene>